<evidence type="ECO:0000256" key="11">
    <source>
        <dbReference type="PIRSR" id="PIRSR602401-1"/>
    </source>
</evidence>
<evidence type="ECO:0000256" key="7">
    <source>
        <dbReference type="ARBA" id="ARBA00023002"/>
    </source>
</evidence>
<comment type="caution">
    <text evidence="13">The sequence shown here is derived from an EMBL/GenBank/DDBJ whole genome shotgun (WGS) entry which is preliminary data.</text>
</comment>
<dbReference type="GO" id="GO:0020037">
    <property type="term" value="F:heme binding"/>
    <property type="evidence" value="ECO:0007669"/>
    <property type="project" value="InterPro"/>
</dbReference>
<evidence type="ECO:0000256" key="12">
    <source>
        <dbReference type="RuleBase" id="RU000461"/>
    </source>
</evidence>
<evidence type="ECO:0000256" key="6">
    <source>
        <dbReference type="ARBA" id="ARBA00022989"/>
    </source>
</evidence>
<evidence type="ECO:0000256" key="9">
    <source>
        <dbReference type="ARBA" id="ARBA00023033"/>
    </source>
</evidence>
<dbReference type="GO" id="GO:0016020">
    <property type="term" value="C:membrane"/>
    <property type="evidence" value="ECO:0007669"/>
    <property type="project" value="UniProtKB-SubCell"/>
</dbReference>
<keyword evidence="3 11" id="KW-0349">Heme</keyword>
<comment type="subcellular location">
    <subcellularLocation>
        <location evidence="1">Membrane</location>
        <topology evidence="1">Single-pass membrane protein</topology>
    </subcellularLocation>
</comment>
<dbReference type="SUPFAM" id="SSF48264">
    <property type="entry name" value="Cytochrome P450"/>
    <property type="match status" value="1"/>
</dbReference>
<dbReference type="GO" id="GO:0008202">
    <property type="term" value="P:steroid metabolic process"/>
    <property type="evidence" value="ECO:0007669"/>
    <property type="project" value="UniProtKB-ARBA"/>
</dbReference>
<dbReference type="PANTHER" id="PTHR24282:SF148">
    <property type="entry name" value="CYTOCHROME P450 72A15-LIKE"/>
    <property type="match status" value="1"/>
</dbReference>
<keyword evidence="9 12" id="KW-0503">Monooxygenase</keyword>
<name>A0A4S8IMY3_MUSBA</name>
<keyword evidence="8 11" id="KW-0408">Iron</keyword>
<evidence type="ECO:0000256" key="3">
    <source>
        <dbReference type="ARBA" id="ARBA00022617"/>
    </source>
</evidence>
<evidence type="ECO:0000256" key="4">
    <source>
        <dbReference type="ARBA" id="ARBA00022692"/>
    </source>
</evidence>
<organism evidence="13 14">
    <name type="scientific">Musa balbisiana</name>
    <name type="common">Banana</name>
    <dbReference type="NCBI Taxonomy" id="52838"/>
    <lineage>
        <taxon>Eukaryota</taxon>
        <taxon>Viridiplantae</taxon>
        <taxon>Streptophyta</taxon>
        <taxon>Embryophyta</taxon>
        <taxon>Tracheophyta</taxon>
        <taxon>Spermatophyta</taxon>
        <taxon>Magnoliopsida</taxon>
        <taxon>Liliopsida</taxon>
        <taxon>Zingiberales</taxon>
        <taxon>Musaceae</taxon>
        <taxon>Musa</taxon>
    </lineage>
</organism>
<reference evidence="13 14" key="1">
    <citation type="journal article" date="2019" name="Nat. Plants">
        <title>Genome sequencing of Musa balbisiana reveals subgenome evolution and function divergence in polyploid bananas.</title>
        <authorList>
            <person name="Yao X."/>
        </authorList>
    </citation>
    <scope>NUCLEOTIDE SEQUENCE [LARGE SCALE GENOMIC DNA]</scope>
    <source>
        <strain evidence="14">cv. DH-PKW</strain>
        <tissue evidence="13">Leaves</tissue>
    </source>
</reference>
<dbReference type="Pfam" id="PF00067">
    <property type="entry name" value="p450"/>
    <property type="match status" value="1"/>
</dbReference>
<gene>
    <name evidence="13" type="ORF">C4D60_Mb06t14220</name>
</gene>
<dbReference type="Proteomes" id="UP000317650">
    <property type="component" value="Chromosome 6"/>
</dbReference>
<protein>
    <recommendedName>
        <fullName evidence="15">Cytochrome P450</fullName>
    </recommendedName>
</protein>
<keyword evidence="5 11" id="KW-0479">Metal-binding</keyword>
<comment type="cofactor">
    <cofactor evidence="11">
        <name>heme</name>
        <dbReference type="ChEBI" id="CHEBI:30413"/>
    </cofactor>
</comment>
<dbReference type="Gene3D" id="1.10.630.10">
    <property type="entry name" value="Cytochrome P450"/>
    <property type="match status" value="1"/>
</dbReference>
<evidence type="ECO:0000256" key="1">
    <source>
        <dbReference type="ARBA" id="ARBA00004167"/>
    </source>
</evidence>
<evidence type="ECO:0000256" key="10">
    <source>
        <dbReference type="ARBA" id="ARBA00023136"/>
    </source>
</evidence>
<dbReference type="GO" id="GO:0004497">
    <property type="term" value="F:monooxygenase activity"/>
    <property type="evidence" value="ECO:0007669"/>
    <property type="project" value="UniProtKB-KW"/>
</dbReference>
<dbReference type="PRINTS" id="PR00463">
    <property type="entry name" value="EP450I"/>
</dbReference>
<evidence type="ECO:0000256" key="2">
    <source>
        <dbReference type="ARBA" id="ARBA00010617"/>
    </source>
</evidence>
<dbReference type="EMBL" id="PYDT01000009">
    <property type="protein sequence ID" value="THU49880.1"/>
    <property type="molecule type" value="Genomic_DNA"/>
</dbReference>
<evidence type="ECO:0000256" key="5">
    <source>
        <dbReference type="ARBA" id="ARBA00022723"/>
    </source>
</evidence>
<dbReference type="GO" id="GO:0005506">
    <property type="term" value="F:iron ion binding"/>
    <property type="evidence" value="ECO:0007669"/>
    <property type="project" value="InterPro"/>
</dbReference>
<dbReference type="PANTHER" id="PTHR24282">
    <property type="entry name" value="CYTOCHROME P450 FAMILY MEMBER"/>
    <property type="match status" value="1"/>
</dbReference>
<dbReference type="FunFam" id="1.10.630.10:FF:000029">
    <property type="entry name" value="Cytochrome P450 734A1"/>
    <property type="match status" value="1"/>
</dbReference>
<keyword evidence="6" id="KW-1133">Transmembrane helix</keyword>
<evidence type="ECO:0000256" key="8">
    <source>
        <dbReference type="ARBA" id="ARBA00023004"/>
    </source>
</evidence>
<keyword evidence="10" id="KW-0472">Membrane</keyword>
<evidence type="ECO:0000313" key="14">
    <source>
        <dbReference type="Proteomes" id="UP000317650"/>
    </source>
</evidence>
<keyword evidence="14" id="KW-1185">Reference proteome</keyword>
<keyword evidence="7 12" id="KW-0560">Oxidoreductase</keyword>
<keyword evidence="4" id="KW-0812">Transmembrane</keyword>
<dbReference type="STRING" id="52838.A0A4S8IMY3"/>
<accession>A0A4S8IMY3</accession>
<dbReference type="InterPro" id="IPR050665">
    <property type="entry name" value="Cytochrome_P450_Monooxygen"/>
</dbReference>
<evidence type="ECO:0008006" key="15">
    <source>
        <dbReference type="Google" id="ProtNLM"/>
    </source>
</evidence>
<evidence type="ECO:0000313" key="13">
    <source>
        <dbReference type="EMBL" id="THU49880.1"/>
    </source>
</evidence>
<feature type="binding site" description="axial binding residue" evidence="11">
    <location>
        <position position="462"/>
    </location>
    <ligand>
        <name>heme</name>
        <dbReference type="ChEBI" id="CHEBI:30413"/>
    </ligand>
    <ligandPart>
        <name>Fe</name>
        <dbReference type="ChEBI" id="CHEBI:18248"/>
    </ligandPart>
</feature>
<dbReference type="InterPro" id="IPR036396">
    <property type="entry name" value="Cyt_P450_sf"/>
</dbReference>
<dbReference type="InterPro" id="IPR017972">
    <property type="entry name" value="Cyt_P450_CS"/>
</dbReference>
<dbReference type="GO" id="GO:0016705">
    <property type="term" value="F:oxidoreductase activity, acting on paired donors, with incorporation or reduction of molecular oxygen"/>
    <property type="evidence" value="ECO:0007669"/>
    <property type="project" value="InterPro"/>
</dbReference>
<dbReference type="PRINTS" id="PR00385">
    <property type="entry name" value="P450"/>
</dbReference>
<comment type="similarity">
    <text evidence="2 12">Belongs to the cytochrome P450 family.</text>
</comment>
<proteinExistence type="inferred from homology"/>
<dbReference type="PROSITE" id="PS00086">
    <property type="entry name" value="CYTOCHROME_P450"/>
    <property type="match status" value="1"/>
</dbReference>
<dbReference type="PROSITE" id="PS51257">
    <property type="entry name" value="PROKAR_LIPOPROTEIN"/>
    <property type="match status" value="1"/>
</dbReference>
<sequence length="514" mass="58660">MMAELLRLALLACSLAVLLFSCFKVAYSLWWKPKALERHLRQQGIRGNPYRFFYGDLKDDMHARIIASSKPMDLSHQFVPRAAPLLHQIVQKYGKISVVWIGTTPRVIIYDPELMTEVLLDRMQQFRKSRLNPLVKLLAMGVSTLDGEEWARRRRVINPAFHLEKLKEMVPAFLKSCVDMVERWRNLTSPEGSCEVDVWNELQNLTADIISRTAFGSSYKEGKKIFELQKEQAVLVMEGARAPYVPGFRFVPTAKNKRRMHIHREIKSMLMDMINKKLDSIAKGESTADDLLGLLVQYSNDRDHGNCSITTDDVIEECKLFYFAGQETTSVLLTWTLILLSIYPTWQQRAREEVVSVCGKNSPDFESTSRLKTVTMILHEVLRLYPPATGILRRTIKTTKLGGFSFPAGIELFLPTLLIHHDRETWGEDAEEFKPERFSEGVSKASRTPNAFFPFGWGPRICLGQNFAMIEAKMALACVLQHFSFELSPSYAHAPHDVVTLQPESGAQLILHQL</sequence>
<dbReference type="InterPro" id="IPR001128">
    <property type="entry name" value="Cyt_P450"/>
</dbReference>
<dbReference type="AlphaFoldDB" id="A0A4S8IMY3"/>
<dbReference type="InterPro" id="IPR002401">
    <property type="entry name" value="Cyt_P450_E_grp-I"/>
</dbReference>